<dbReference type="Proteomes" id="UP001055911">
    <property type="component" value="Chromosome"/>
</dbReference>
<dbReference type="EC" id="2.3.1.234" evidence="2"/>
<accession>A0A9Q8ZNK2</accession>
<dbReference type="RefSeq" id="WP_252766222.1">
    <property type="nucleotide sequence ID" value="NZ_CP097119.1"/>
</dbReference>
<dbReference type="GO" id="GO:0005829">
    <property type="term" value="C:cytosol"/>
    <property type="evidence" value="ECO:0007669"/>
    <property type="project" value="TreeGrafter"/>
</dbReference>
<evidence type="ECO:0000313" key="2">
    <source>
        <dbReference type="EMBL" id="USS88705.1"/>
    </source>
</evidence>
<dbReference type="SUPFAM" id="SSF53067">
    <property type="entry name" value="Actin-like ATPase domain"/>
    <property type="match status" value="2"/>
</dbReference>
<dbReference type="InterPro" id="IPR000905">
    <property type="entry name" value="Gcp-like_dom"/>
</dbReference>
<evidence type="ECO:0000313" key="3">
    <source>
        <dbReference type="Proteomes" id="UP001055911"/>
    </source>
</evidence>
<dbReference type="PANTHER" id="PTHR11735:SF11">
    <property type="entry name" value="TRNA THREONYLCARBAMOYLADENOSINE BIOSYNTHESIS PROTEIN TSAB"/>
    <property type="match status" value="1"/>
</dbReference>
<keyword evidence="2" id="KW-0012">Acyltransferase</keyword>
<dbReference type="Pfam" id="PF00814">
    <property type="entry name" value="TsaD"/>
    <property type="match status" value="1"/>
</dbReference>
<dbReference type="GO" id="GO:0061711">
    <property type="term" value="F:tRNA N(6)-L-threonylcarbamoyladenine synthase activity"/>
    <property type="evidence" value="ECO:0007669"/>
    <property type="project" value="UniProtKB-EC"/>
</dbReference>
<protein>
    <submittedName>
        <fullName evidence="2">tRNA (Adenosine(37)-N6)-threonylcarbamoyltransferase complex dimerization subunit type 1 TsaB</fullName>
        <ecNumber evidence="2">2.3.1.234</ecNumber>
    </submittedName>
</protein>
<gene>
    <name evidence="2" type="primary">tsaB</name>
    <name evidence="2" type="ORF">M3M40_04175</name>
</gene>
<evidence type="ECO:0000259" key="1">
    <source>
        <dbReference type="Pfam" id="PF00814"/>
    </source>
</evidence>
<dbReference type="CDD" id="cd24032">
    <property type="entry name" value="ASKHA_NBD_TsaB"/>
    <property type="match status" value="1"/>
</dbReference>
<dbReference type="InterPro" id="IPR043129">
    <property type="entry name" value="ATPase_NBD"/>
</dbReference>
<dbReference type="NCBIfam" id="TIGR03725">
    <property type="entry name" value="T6A_YeaZ"/>
    <property type="match status" value="1"/>
</dbReference>
<name>A0A9Q8ZNK2_9LACO</name>
<keyword evidence="2" id="KW-0808">Transferase</keyword>
<keyword evidence="3" id="KW-1185">Reference proteome</keyword>
<dbReference type="GO" id="GO:0002949">
    <property type="term" value="P:tRNA threonylcarbamoyladenosine modification"/>
    <property type="evidence" value="ECO:0007669"/>
    <property type="project" value="InterPro"/>
</dbReference>
<dbReference type="AlphaFoldDB" id="A0A9Q8ZNK2"/>
<dbReference type="Gene3D" id="3.30.420.40">
    <property type="match status" value="2"/>
</dbReference>
<dbReference type="PANTHER" id="PTHR11735">
    <property type="entry name" value="TRNA N6-ADENOSINE THREONYLCARBAMOYLTRANSFERASE"/>
    <property type="match status" value="1"/>
</dbReference>
<dbReference type="InterPro" id="IPR022496">
    <property type="entry name" value="T6A_TsaB"/>
</dbReference>
<feature type="domain" description="Gcp-like" evidence="1">
    <location>
        <begin position="31"/>
        <end position="164"/>
    </location>
</feature>
<organism evidence="2 3">
    <name type="scientific">Fructilactobacillus cliffordii</name>
    <dbReference type="NCBI Taxonomy" id="2940299"/>
    <lineage>
        <taxon>Bacteria</taxon>
        <taxon>Bacillati</taxon>
        <taxon>Bacillota</taxon>
        <taxon>Bacilli</taxon>
        <taxon>Lactobacillales</taxon>
        <taxon>Lactobacillaceae</taxon>
        <taxon>Fructilactobacillus</taxon>
    </lineage>
</organism>
<sequence>MKTLAIDTSNRPLSVAVVDGEQVLATTTITTQRKHAAYAMDEVARLVKLVNLTPADLERVVIAVGPGSYTGLRVAVTIGKVLATTLNIDLVTVSSLQTLALNVTTEHQLVVPLFDARNDIVFSGCYRIRKTGPRLVLPEKHIRITDWLDQLEALNEPITFVGEDVDHFLPQLRARLGHRVHTVMGMDNLPQTGQLGLYGERLTPVINIDQVVPNYLRLTQAEAEWQDKHPGKGSTNYVEQV</sequence>
<reference evidence="2" key="1">
    <citation type="submission" date="2022-05" db="EMBL/GenBank/DDBJ databases">
        <authorList>
            <person name="Oliphant S.A."/>
            <person name="Watson-Haigh N.S."/>
            <person name="Sumby K.M."/>
            <person name="Gardner J.M."/>
            <person name="Jiranek V."/>
        </authorList>
    </citation>
    <scope>NUCLEOTIDE SEQUENCE</scope>
    <source>
        <strain evidence="2">KI4_B1</strain>
    </source>
</reference>
<dbReference type="EMBL" id="CP097119">
    <property type="protein sequence ID" value="USS88705.1"/>
    <property type="molecule type" value="Genomic_DNA"/>
</dbReference>
<proteinExistence type="predicted"/>